<dbReference type="InterPro" id="IPR029063">
    <property type="entry name" value="SAM-dependent_MTases_sf"/>
</dbReference>
<evidence type="ECO:0000256" key="2">
    <source>
        <dbReference type="ARBA" id="ARBA00022679"/>
    </source>
</evidence>
<dbReference type="SUPFAM" id="SSF53335">
    <property type="entry name" value="S-adenosyl-L-methionine-dependent methyltransferases"/>
    <property type="match status" value="1"/>
</dbReference>
<dbReference type="InterPro" id="IPR050362">
    <property type="entry name" value="Cation-dep_OMT"/>
</dbReference>
<gene>
    <name evidence="4" type="ORF">ACFPN6_35600</name>
</gene>
<keyword evidence="2 4" id="KW-0808">Transferase</keyword>
<dbReference type="GO" id="GO:0008168">
    <property type="term" value="F:methyltransferase activity"/>
    <property type="evidence" value="ECO:0007669"/>
    <property type="project" value="UniProtKB-KW"/>
</dbReference>
<dbReference type="PROSITE" id="PS51682">
    <property type="entry name" value="SAM_OMT_I"/>
    <property type="match status" value="1"/>
</dbReference>
<dbReference type="PANTHER" id="PTHR10509:SF14">
    <property type="entry name" value="CAFFEOYL-COA O-METHYLTRANSFERASE 3-RELATED"/>
    <property type="match status" value="1"/>
</dbReference>
<keyword evidence="3" id="KW-0949">S-adenosyl-L-methionine</keyword>
<dbReference type="InterPro" id="IPR002935">
    <property type="entry name" value="SAM_O-MeTrfase"/>
</dbReference>
<dbReference type="EMBL" id="JBHSKL010000058">
    <property type="protein sequence ID" value="MFC5229782.1"/>
    <property type="molecule type" value="Genomic_DNA"/>
</dbReference>
<dbReference type="EC" id="2.1.1.-" evidence="4"/>
<comment type="caution">
    <text evidence="4">The sequence shown here is derived from an EMBL/GenBank/DDBJ whole genome shotgun (WGS) entry which is preliminary data.</text>
</comment>
<evidence type="ECO:0000256" key="3">
    <source>
        <dbReference type="ARBA" id="ARBA00022691"/>
    </source>
</evidence>
<evidence type="ECO:0000256" key="1">
    <source>
        <dbReference type="ARBA" id="ARBA00022603"/>
    </source>
</evidence>
<dbReference type="Proteomes" id="UP001596156">
    <property type="component" value="Unassembled WGS sequence"/>
</dbReference>
<reference evidence="5" key="1">
    <citation type="journal article" date="2019" name="Int. J. Syst. Evol. Microbiol.">
        <title>The Global Catalogue of Microorganisms (GCM) 10K type strain sequencing project: providing services to taxonomists for standard genome sequencing and annotation.</title>
        <authorList>
            <consortium name="The Broad Institute Genomics Platform"/>
            <consortium name="The Broad Institute Genome Sequencing Center for Infectious Disease"/>
            <person name="Wu L."/>
            <person name="Ma J."/>
        </authorList>
    </citation>
    <scope>NUCLEOTIDE SEQUENCE [LARGE SCALE GENOMIC DNA]</scope>
    <source>
        <strain evidence="5">CCM 8479</strain>
    </source>
</reference>
<keyword evidence="1 4" id="KW-0489">Methyltransferase</keyword>
<accession>A0ABW0DK07</accession>
<evidence type="ECO:0000313" key="5">
    <source>
        <dbReference type="Proteomes" id="UP001596156"/>
    </source>
</evidence>
<dbReference type="GO" id="GO:0032259">
    <property type="term" value="P:methylation"/>
    <property type="evidence" value="ECO:0007669"/>
    <property type="project" value="UniProtKB-KW"/>
</dbReference>
<sequence length="220" mass="23911">MADQVAADGALLGYVREVSLREDPVLAGLRAETAQLPGGTALQVMAEEGQLLGLLARLVGARTVLEVGTYTGYSTLCLARALPAGGRVITCDVTDRWPRIGRPYWERAEVADRIDLLVGDAGVTLGRLLRERGTGWVDMAFIDADKANYPRYYEDCLALVRPGGLIAVDNTLFFGRVIDPQARDADTEAIRKLNEVIRDDQRVDVSLLPVADGLTLACKR</sequence>
<protein>
    <submittedName>
        <fullName evidence="4">O-methyltransferase</fullName>
        <ecNumber evidence="4">2.1.1.-</ecNumber>
    </submittedName>
</protein>
<dbReference type="PANTHER" id="PTHR10509">
    <property type="entry name" value="O-METHYLTRANSFERASE-RELATED"/>
    <property type="match status" value="1"/>
</dbReference>
<proteinExistence type="predicted"/>
<organism evidence="4 5">
    <name type="scientific">Streptomyces fimbriatus</name>
    <dbReference type="NCBI Taxonomy" id="68197"/>
    <lineage>
        <taxon>Bacteria</taxon>
        <taxon>Bacillati</taxon>
        <taxon>Actinomycetota</taxon>
        <taxon>Actinomycetes</taxon>
        <taxon>Kitasatosporales</taxon>
        <taxon>Streptomycetaceae</taxon>
        <taxon>Streptomyces</taxon>
    </lineage>
</organism>
<keyword evidence="5" id="KW-1185">Reference proteome</keyword>
<dbReference type="RefSeq" id="WP_344645523.1">
    <property type="nucleotide sequence ID" value="NZ_BAAASS010000017.1"/>
</dbReference>
<dbReference type="CDD" id="cd02440">
    <property type="entry name" value="AdoMet_MTases"/>
    <property type="match status" value="1"/>
</dbReference>
<dbReference type="Gene3D" id="3.40.50.150">
    <property type="entry name" value="Vaccinia Virus protein VP39"/>
    <property type="match status" value="1"/>
</dbReference>
<name>A0ABW0DK07_STRFI</name>
<evidence type="ECO:0000313" key="4">
    <source>
        <dbReference type="EMBL" id="MFC5229782.1"/>
    </source>
</evidence>
<dbReference type="Pfam" id="PF01596">
    <property type="entry name" value="Methyltransf_3"/>
    <property type="match status" value="1"/>
</dbReference>